<dbReference type="AlphaFoldDB" id="A0A4P6L0P3"/>
<keyword evidence="3" id="KW-1185">Reference proteome</keyword>
<proteinExistence type="predicted"/>
<dbReference type="RefSeq" id="WP_130187929.1">
    <property type="nucleotide sequence ID" value="NZ_CP035913.1"/>
</dbReference>
<evidence type="ECO:0000259" key="1">
    <source>
        <dbReference type="Pfam" id="PF13946"/>
    </source>
</evidence>
<dbReference type="Proteomes" id="UP000290637">
    <property type="component" value="Chromosome"/>
</dbReference>
<dbReference type="OrthoDB" id="8750466at2"/>
<dbReference type="InterPro" id="IPR025282">
    <property type="entry name" value="DUF4214"/>
</dbReference>
<protein>
    <submittedName>
        <fullName evidence="2">DUF4214 domain-containing protein</fullName>
    </submittedName>
</protein>
<name>A0A4P6L0P3_9BURK</name>
<organism evidence="2 3">
    <name type="scientific">Pseudoduganella lutea</name>
    <dbReference type="NCBI Taxonomy" id="321985"/>
    <lineage>
        <taxon>Bacteria</taxon>
        <taxon>Pseudomonadati</taxon>
        <taxon>Pseudomonadota</taxon>
        <taxon>Betaproteobacteria</taxon>
        <taxon>Burkholderiales</taxon>
        <taxon>Oxalobacteraceae</taxon>
        <taxon>Telluria group</taxon>
        <taxon>Pseudoduganella</taxon>
    </lineage>
</organism>
<dbReference type="EMBL" id="CP035913">
    <property type="protein sequence ID" value="QBE64814.1"/>
    <property type="molecule type" value="Genomic_DNA"/>
</dbReference>
<sequence>MYDSNQGAITTALTNTSTAVFTEATINSILALVSSNDADPIVVDQVTVTNNGTVEAAEGTELVFVSVSDTAQTTVTVDADIPVVLFQGAGGVNATFGSAAATGAEKAAADDPQGAPGDPIERIIVGTAGEDVITIADDKGTHITVGGRDTVNAGTGHTIVVAAEGSSTVNGGGDTMIQAVGDDDDFTVTAEDGRAVIMNSQTGVEVDISNVQFVQLDDGDALIFADNDTEAAVANLYQAVFGRTADAGGLDYWFEQAANGLDLGSIAGHFLDSAEYTDDGLTDAEFIAELYQNALGRAGDAGGVEYWIDVLEGGTDRSLVVAQFATVAADHVELQEVNVVGSVTVVEGIVTG</sequence>
<evidence type="ECO:0000313" key="2">
    <source>
        <dbReference type="EMBL" id="QBE64814.1"/>
    </source>
</evidence>
<dbReference type="Gene3D" id="1.10.3130.20">
    <property type="entry name" value="Phycobilisome linker domain"/>
    <property type="match status" value="1"/>
</dbReference>
<gene>
    <name evidence="2" type="ORF">EWM63_18970</name>
</gene>
<reference evidence="2 3" key="1">
    <citation type="submission" date="2019-02" db="EMBL/GenBank/DDBJ databases">
        <title>Draft Genome Sequences of Six Type Strains of the Genus Massilia.</title>
        <authorList>
            <person name="Miess H."/>
            <person name="Frediansyhah A."/>
            <person name="Gross H."/>
        </authorList>
    </citation>
    <scope>NUCLEOTIDE SEQUENCE [LARGE SCALE GENOMIC DNA]</scope>
    <source>
        <strain evidence="2 3">DSM 17473</strain>
    </source>
</reference>
<feature type="domain" description="DUF4214" evidence="1">
    <location>
        <begin position="269"/>
        <end position="325"/>
    </location>
</feature>
<evidence type="ECO:0000313" key="3">
    <source>
        <dbReference type="Proteomes" id="UP000290637"/>
    </source>
</evidence>
<dbReference type="Pfam" id="PF13946">
    <property type="entry name" value="DUF4214"/>
    <property type="match status" value="1"/>
</dbReference>
<dbReference type="KEGG" id="plue:EWM63_18970"/>
<dbReference type="InterPro" id="IPR038255">
    <property type="entry name" value="PBS_linker_sf"/>
</dbReference>
<accession>A0A4P6L0P3</accession>